<reference evidence="9" key="1">
    <citation type="journal article" date="2019" name="Int. J. Syst. Evol. Microbiol.">
        <title>The Global Catalogue of Microorganisms (GCM) 10K type strain sequencing project: providing services to taxonomists for standard genome sequencing and annotation.</title>
        <authorList>
            <consortium name="The Broad Institute Genomics Platform"/>
            <consortium name="The Broad Institute Genome Sequencing Center for Infectious Disease"/>
            <person name="Wu L."/>
            <person name="Ma J."/>
        </authorList>
    </citation>
    <scope>NUCLEOTIDE SEQUENCE [LARGE SCALE GENOMIC DNA]</scope>
    <source>
        <strain evidence="9">CECT 8482</strain>
    </source>
</reference>
<proteinExistence type="predicted"/>
<keyword evidence="1" id="KW-0813">Transport</keyword>
<evidence type="ECO:0000256" key="5">
    <source>
        <dbReference type="ARBA" id="ARBA00022840"/>
    </source>
</evidence>
<dbReference type="InterPro" id="IPR027417">
    <property type="entry name" value="P-loop_NTPase"/>
</dbReference>
<dbReference type="CDD" id="cd03216">
    <property type="entry name" value="ABC_Carb_Monos_I"/>
    <property type="match status" value="1"/>
</dbReference>
<name>A0ABT8D8A9_9RHOB</name>
<dbReference type="GO" id="GO:0005524">
    <property type="term" value="F:ATP binding"/>
    <property type="evidence" value="ECO:0007669"/>
    <property type="project" value="UniProtKB-KW"/>
</dbReference>
<evidence type="ECO:0000256" key="3">
    <source>
        <dbReference type="ARBA" id="ARBA00022737"/>
    </source>
</evidence>
<keyword evidence="3" id="KW-0677">Repeat</keyword>
<evidence type="ECO:0000313" key="8">
    <source>
        <dbReference type="EMBL" id="MDN3712754.1"/>
    </source>
</evidence>
<dbReference type="InterPro" id="IPR050107">
    <property type="entry name" value="ABC_carbohydrate_import_ATPase"/>
</dbReference>
<dbReference type="EMBL" id="JAUFRC010000001">
    <property type="protein sequence ID" value="MDN3712754.1"/>
    <property type="molecule type" value="Genomic_DNA"/>
</dbReference>
<dbReference type="Gene3D" id="3.40.50.300">
    <property type="entry name" value="P-loop containing nucleotide triphosphate hydrolases"/>
    <property type="match status" value="1"/>
</dbReference>
<evidence type="ECO:0000256" key="2">
    <source>
        <dbReference type="ARBA" id="ARBA00022597"/>
    </source>
</evidence>
<feature type="compositionally biased region" description="Basic residues" evidence="6">
    <location>
        <begin position="402"/>
        <end position="412"/>
    </location>
</feature>
<evidence type="ECO:0000313" key="9">
    <source>
        <dbReference type="Proteomes" id="UP001243846"/>
    </source>
</evidence>
<evidence type="ECO:0000256" key="6">
    <source>
        <dbReference type="SAM" id="MobiDB-lite"/>
    </source>
</evidence>
<keyword evidence="2" id="KW-0762">Sugar transport</keyword>
<protein>
    <submittedName>
        <fullName evidence="8">ATP-binding cassette domain-containing protein</fullName>
    </submittedName>
</protein>
<organism evidence="8 9">
    <name type="scientific">Paracoccus cavernae</name>
    <dbReference type="NCBI Taxonomy" id="1571207"/>
    <lineage>
        <taxon>Bacteria</taxon>
        <taxon>Pseudomonadati</taxon>
        <taxon>Pseudomonadota</taxon>
        <taxon>Alphaproteobacteria</taxon>
        <taxon>Rhodobacterales</taxon>
        <taxon>Paracoccaceae</taxon>
        <taxon>Paracoccus</taxon>
    </lineage>
</organism>
<dbReference type="Proteomes" id="UP001243846">
    <property type="component" value="Unassembled WGS sequence"/>
</dbReference>
<dbReference type="PANTHER" id="PTHR43790:SF9">
    <property type="entry name" value="GALACTOFURANOSE TRANSPORTER ATP-BINDING PROTEIN YTFR"/>
    <property type="match status" value="1"/>
</dbReference>
<dbReference type="PANTHER" id="PTHR43790">
    <property type="entry name" value="CARBOHYDRATE TRANSPORT ATP-BINDING PROTEIN MG119-RELATED"/>
    <property type="match status" value="1"/>
</dbReference>
<sequence length="434" mass="45927">MADQSTKTSVGAQHAPTNPPLVGTVVALQAASKHFGSLKALDAVTLSIGAGECLGLVGHNGAGKSTLVNLVTGVLSASEGRVTYPDHTGPLDAGIRAISQEGTLCPNLTVLENLHVAQHDLTGAGWRSRAGHRVKAALDTIFPGHRIRPTDLVLDMSLAEQQMVEIAIGFAESSSPARLVVLDEPTSSLDAAIAAQLLAHIRNFCASGGAVIFISHMMGEIFEVATRITVMRDGAVIADRAAGAFTRQSLVDAMGHIASEDHAQTGETASRDLGPKSAAILRTPEGIEARKGEIIGIAGLAGHGQAEALARFYFSQSSDWRVTRDPHAAFVAGDRRRDGVMPIWSIARNLTLAALAGLTRRGLVDRQSEEAIAADWQQRIGIRTPDMGNPILSLSGGNQQRRSSRARWRPPRRSSSWTTPCAASISAPRPRSTR</sequence>
<dbReference type="PROSITE" id="PS50893">
    <property type="entry name" value="ABC_TRANSPORTER_2"/>
    <property type="match status" value="1"/>
</dbReference>
<dbReference type="InterPro" id="IPR003593">
    <property type="entry name" value="AAA+_ATPase"/>
</dbReference>
<evidence type="ECO:0000259" key="7">
    <source>
        <dbReference type="PROSITE" id="PS50893"/>
    </source>
</evidence>
<feature type="region of interest" description="Disordered" evidence="6">
    <location>
        <begin position="387"/>
        <end position="434"/>
    </location>
</feature>
<dbReference type="SUPFAM" id="SSF52540">
    <property type="entry name" value="P-loop containing nucleoside triphosphate hydrolases"/>
    <property type="match status" value="2"/>
</dbReference>
<evidence type="ECO:0000256" key="4">
    <source>
        <dbReference type="ARBA" id="ARBA00022741"/>
    </source>
</evidence>
<accession>A0ABT8D8A9</accession>
<feature type="domain" description="ABC transporter" evidence="7">
    <location>
        <begin position="26"/>
        <end position="258"/>
    </location>
</feature>
<evidence type="ECO:0000256" key="1">
    <source>
        <dbReference type="ARBA" id="ARBA00022448"/>
    </source>
</evidence>
<keyword evidence="9" id="KW-1185">Reference proteome</keyword>
<dbReference type="Pfam" id="PF00005">
    <property type="entry name" value="ABC_tran"/>
    <property type="match status" value="1"/>
</dbReference>
<keyword evidence="5 8" id="KW-0067">ATP-binding</keyword>
<dbReference type="SMART" id="SM00382">
    <property type="entry name" value="AAA"/>
    <property type="match status" value="1"/>
</dbReference>
<keyword evidence="4" id="KW-0547">Nucleotide-binding</keyword>
<comment type="caution">
    <text evidence="8">The sequence shown here is derived from an EMBL/GenBank/DDBJ whole genome shotgun (WGS) entry which is preliminary data.</text>
</comment>
<dbReference type="InterPro" id="IPR003439">
    <property type="entry name" value="ABC_transporter-like_ATP-bd"/>
</dbReference>
<gene>
    <name evidence="8" type="ORF">QWZ10_15095</name>
</gene>